<name>A0A1B2LPH1_9ERIC</name>
<keyword evidence="8 11" id="KW-0408">Iron</keyword>
<proteinExistence type="evidence at transcript level"/>
<feature type="transmembrane region" description="Helical" evidence="13">
    <location>
        <begin position="6"/>
        <end position="26"/>
    </location>
</feature>
<dbReference type="InterPro" id="IPR001128">
    <property type="entry name" value="Cyt_P450"/>
</dbReference>
<dbReference type="Gene3D" id="1.10.630.10">
    <property type="entry name" value="Cytochrome P450"/>
    <property type="match status" value="1"/>
</dbReference>
<comment type="similarity">
    <text evidence="2 12">Belongs to the cytochrome P450 family.</text>
</comment>
<keyword evidence="9 12" id="KW-0503">Monooxygenase</keyword>
<keyword evidence="5 11" id="KW-0479">Metal-binding</keyword>
<dbReference type="PANTHER" id="PTHR24282:SF63">
    <property type="entry name" value="CYTOCHROME P450 734A1-LIKE"/>
    <property type="match status" value="1"/>
</dbReference>
<dbReference type="GO" id="GO:0016020">
    <property type="term" value="C:membrane"/>
    <property type="evidence" value="ECO:0007669"/>
    <property type="project" value="UniProtKB-SubCell"/>
</dbReference>
<comment type="subcellular location">
    <subcellularLocation>
        <location evidence="1">Membrane</location>
    </subcellularLocation>
</comment>
<evidence type="ECO:0000256" key="12">
    <source>
        <dbReference type="RuleBase" id="RU000461"/>
    </source>
</evidence>
<dbReference type="EMBL" id="KX589241">
    <property type="protein sequence ID" value="AOA32959.1"/>
    <property type="molecule type" value="mRNA"/>
</dbReference>
<keyword evidence="3 11" id="KW-0349">Heme</keyword>
<dbReference type="InterPro" id="IPR017972">
    <property type="entry name" value="Cyt_P450_CS"/>
</dbReference>
<keyword evidence="4 13" id="KW-0812">Transmembrane</keyword>
<dbReference type="GO" id="GO:0005506">
    <property type="term" value="F:iron ion binding"/>
    <property type="evidence" value="ECO:0007669"/>
    <property type="project" value="InterPro"/>
</dbReference>
<dbReference type="GO" id="GO:0016131">
    <property type="term" value="P:brassinosteroid metabolic process"/>
    <property type="evidence" value="ECO:0007669"/>
    <property type="project" value="TreeGrafter"/>
</dbReference>
<dbReference type="InterPro" id="IPR002401">
    <property type="entry name" value="Cyt_P450_E_grp-I"/>
</dbReference>
<comment type="cofactor">
    <cofactor evidence="11">
        <name>heme</name>
        <dbReference type="ChEBI" id="CHEBI:30413"/>
    </cofactor>
</comment>
<evidence type="ECO:0000256" key="6">
    <source>
        <dbReference type="ARBA" id="ARBA00022989"/>
    </source>
</evidence>
<organism evidence="14">
    <name type="scientific">Primula forbesii</name>
    <dbReference type="NCBI Taxonomy" id="175067"/>
    <lineage>
        <taxon>Eukaryota</taxon>
        <taxon>Viridiplantae</taxon>
        <taxon>Streptophyta</taxon>
        <taxon>Embryophyta</taxon>
        <taxon>Tracheophyta</taxon>
        <taxon>Spermatophyta</taxon>
        <taxon>Magnoliopsida</taxon>
        <taxon>eudicotyledons</taxon>
        <taxon>Gunneridae</taxon>
        <taxon>Pentapetalae</taxon>
        <taxon>asterids</taxon>
        <taxon>Ericales</taxon>
        <taxon>Primulaceae</taxon>
        <taxon>Primula</taxon>
    </lineage>
</organism>
<sequence>MEGGYMYLVLLLCCLLYLALVFLMRVSDYLWWRPRRIEMHFSKQGIRGPKYHFFLGNTKELVGLMVKAASQTLPLSHHNILPRVLPFYHHWKIIYGATFLVWFGPTARLTVSDTSLIREVLLVKSELFEKTESPPHVRKLEGDGLLTLKGEKWAHHRKIITPSFYIDNLKVMVPIMGKSMKKMLDKWVDISKSGSVEIEVSHWFQSLTEEIITHTVFGSNYEQGKAIFELHSQKMLHVIGSYNKVFIPGYRFLPTKKNRQSWKLDREIEKSLTKLIHKRINDYNINASITSDKCPNDLLGFMIKASIKIDTKQNSTWVSSNSSYSSSASVITTHDIIEECKTIFFAGKHTTSALMTWTTVLLAMHPKWQKMAREEVLRECGNRDVPTKDDVAKLKTMSMILNESLRLYPPAVALLRRARRDVELGGCTIPCGTELLMPILAVHHDPQMWGQDASEFNPARFAQGVAQAAKDPMGFMPFGLGARRCIGQNLAVLQTKLAIAMILQRFSFDLAPTYRHAPTVVMLLNPQYGAPIVFRELAEKS</sequence>
<evidence type="ECO:0000256" key="8">
    <source>
        <dbReference type="ARBA" id="ARBA00023004"/>
    </source>
</evidence>
<evidence type="ECO:0000256" key="4">
    <source>
        <dbReference type="ARBA" id="ARBA00022692"/>
    </source>
</evidence>
<accession>A0A1B2LPH1</accession>
<evidence type="ECO:0000313" key="14">
    <source>
        <dbReference type="EMBL" id="AOA32959.1"/>
    </source>
</evidence>
<dbReference type="PANTHER" id="PTHR24282">
    <property type="entry name" value="CYTOCHROME P450 FAMILY MEMBER"/>
    <property type="match status" value="1"/>
</dbReference>
<dbReference type="InterPro" id="IPR036396">
    <property type="entry name" value="Cyt_P450_sf"/>
</dbReference>
<keyword evidence="10 13" id="KW-0472">Membrane</keyword>
<dbReference type="GO" id="GO:0004497">
    <property type="term" value="F:monooxygenase activity"/>
    <property type="evidence" value="ECO:0007669"/>
    <property type="project" value="UniProtKB-KW"/>
</dbReference>
<feature type="binding site" description="axial binding residue" evidence="11">
    <location>
        <position position="485"/>
    </location>
    <ligand>
        <name>heme</name>
        <dbReference type="ChEBI" id="CHEBI:30413"/>
    </ligand>
    <ligandPart>
        <name>Fe</name>
        <dbReference type="ChEBI" id="CHEBI:18248"/>
    </ligandPart>
</feature>
<dbReference type="SUPFAM" id="SSF48264">
    <property type="entry name" value="Cytochrome P450"/>
    <property type="match status" value="1"/>
</dbReference>
<dbReference type="Pfam" id="PF00067">
    <property type="entry name" value="p450"/>
    <property type="match status" value="1"/>
</dbReference>
<dbReference type="PRINTS" id="PR00463">
    <property type="entry name" value="EP450I"/>
</dbReference>
<dbReference type="GO" id="GO:0016705">
    <property type="term" value="F:oxidoreductase activity, acting on paired donors, with incorporation or reduction of molecular oxygen"/>
    <property type="evidence" value="ECO:0007669"/>
    <property type="project" value="InterPro"/>
</dbReference>
<evidence type="ECO:0000256" key="3">
    <source>
        <dbReference type="ARBA" id="ARBA00022617"/>
    </source>
</evidence>
<keyword evidence="7 12" id="KW-0560">Oxidoreductase</keyword>
<dbReference type="AlphaFoldDB" id="A0A1B2LPH1"/>
<reference evidence="14" key="1">
    <citation type="submission" date="2016-07" db="EMBL/GenBank/DDBJ databases">
        <title>Presence versus absence of CYP734A50 underlies the style-length dimorphism in primroses.</title>
        <authorList>
            <person name="Lenhard M."/>
        </authorList>
    </citation>
    <scope>NUCLEOTIDE SEQUENCE</scope>
</reference>
<dbReference type="PRINTS" id="PR00385">
    <property type="entry name" value="P450"/>
</dbReference>
<dbReference type="GO" id="GO:0010268">
    <property type="term" value="P:brassinosteroid homeostasis"/>
    <property type="evidence" value="ECO:0007669"/>
    <property type="project" value="TreeGrafter"/>
</dbReference>
<evidence type="ECO:0000256" key="7">
    <source>
        <dbReference type="ARBA" id="ARBA00023002"/>
    </source>
</evidence>
<evidence type="ECO:0000256" key="5">
    <source>
        <dbReference type="ARBA" id="ARBA00022723"/>
    </source>
</evidence>
<evidence type="ECO:0000256" key="2">
    <source>
        <dbReference type="ARBA" id="ARBA00010617"/>
    </source>
</evidence>
<dbReference type="InterPro" id="IPR050665">
    <property type="entry name" value="Cytochrome_P450_Monooxygen"/>
</dbReference>
<dbReference type="GO" id="GO:0020037">
    <property type="term" value="F:heme binding"/>
    <property type="evidence" value="ECO:0007669"/>
    <property type="project" value="InterPro"/>
</dbReference>
<evidence type="ECO:0000256" key="10">
    <source>
        <dbReference type="ARBA" id="ARBA00023136"/>
    </source>
</evidence>
<evidence type="ECO:0000256" key="13">
    <source>
        <dbReference type="SAM" id="Phobius"/>
    </source>
</evidence>
<dbReference type="PROSITE" id="PS00086">
    <property type="entry name" value="CYTOCHROME_P450"/>
    <property type="match status" value="1"/>
</dbReference>
<keyword evidence="6 13" id="KW-1133">Transmembrane helix</keyword>
<evidence type="ECO:0000256" key="9">
    <source>
        <dbReference type="ARBA" id="ARBA00023033"/>
    </source>
</evidence>
<evidence type="ECO:0000256" key="1">
    <source>
        <dbReference type="ARBA" id="ARBA00004370"/>
    </source>
</evidence>
<protein>
    <submittedName>
        <fullName evidence="14">CYP734A51</fullName>
    </submittedName>
</protein>
<evidence type="ECO:0000256" key="11">
    <source>
        <dbReference type="PIRSR" id="PIRSR602401-1"/>
    </source>
</evidence>
<dbReference type="FunFam" id="1.10.630.10:FF:000029">
    <property type="entry name" value="Cytochrome P450 734A1"/>
    <property type="match status" value="1"/>
</dbReference>